<dbReference type="Pfam" id="PF22953">
    <property type="entry name" value="SpnB_Rossmann"/>
    <property type="match status" value="1"/>
</dbReference>
<dbReference type="InterPro" id="IPR014043">
    <property type="entry name" value="Acyl_transferase_dom"/>
</dbReference>
<comment type="caution">
    <text evidence="8">The sequence shown here is derived from an EMBL/GenBank/DDBJ whole genome shotgun (WGS) entry which is preliminary data.</text>
</comment>
<dbReference type="EMBL" id="JBHUKR010000023">
    <property type="protein sequence ID" value="MFD2421812.1"/>
    <property type="molecule type" value="Genomic_DNA"/>
</dbReference>
<evidence type="ECO:0000313" key="9">
    <source>
        <dbReference type="Proteomes" id="UP001597417"/>
    </source>
</evidence>
<dbReference type="CDD" id="cd08956">
    <property type="entry name" value="KR_3_FAS_SDR_x"/>
    <property type="match status" value="1"/>
</dbReference>
<keyword evidence="3" id="KW-0808">Transferase</keyword>
<dbReference type="Pfam" id="PF00550">
    <property type="entry name" value="PP-binding"/>
    <property type="match status" value="2"/>
</dbReference>
<dbReference type="PROSITE" id="PS50075">
    <property type="entry name" value="CARRIER"/>
    <property type="match status" value="2"/>
</dbReference>
<dbReference type="InterPro" id="IPR006162">
    <property type="entry name" value="Ppantetheine_attach_site"/>
</dbReference>
<dbReference type="InterPro" id="IPR020841">
    <property type="entry name" value="PKS_Beta-ketoAc_synthase_dom"/>
</dbReference>
<dbReference type="InterPro" id="IPR020806">
    <property type="entry name" value="PKS_PP-bd"/>
</dbReference>
<dbReference type="InterPro" id="IPR036736">
    <property type="entry name" value="ACP-like_sf"/>
</dbReference>
<proteinExistence type="predicted"/>
<evidence type="ECO:0000256" key="3">
    <source>
        <dbReference type="ARBA" id="ARBA00022679"/>
    </source>
</evidence>
<dbReference type="InterPro" id="IPR016036">
    <property type="entry name" value="Malonyl_transacylase_ACP-bd"/>
</dbReference>
<feature type="domain" description="Carrier" evidence="6">
    <location>
        <begin position="2441"/>
        <end position="2518"/>
    </location>
</feature>
<dbReference type="InterPro" id="IPR018201">
    <property type="entry name" value="Ketoacyl_synth_AS"/>
</dbReference>
<dbReference type="SMART" id="SM01294">
    <property type="entry name" value="PKS_PP_betabranch"/>
    <property type="match status" value="1"/>
</dbReference>
<feature type="domain" description="Ketosynthase family 3 (KS3)" evidence="7">
    <location>
        <begin position="21"/>
        <end position="452"/>
    </location>
</feature>
<dbReference type="InterPro" id="IPR001227">
    <property type="entry name" value="Ac_transferase_dom_sf"/>
</dbReference>
<dbReference type="Pfam" id="PF08659">
    <property type="entry name" value="KR"/>
    <property type="match status" value="1"/>
</dbReference>
<dbReference type="SUPFAM" id="SSF55048">
    <property type="entry name" value="Probable ACP-binding domain of malonyl-CoA ACP transacylase"/>
    <property type="match status" value="2"/>
</dbReference>
<dbReference type="InterPro" id="IPR057326">
    <property type="entry name" value="KR_dom"/>
</dbReference>
<dbReference type="Pfam" id="PF16197">
    <property type="entry name" value="KAsynt_C_assoc"/>
    <property type="match status" value="2"/>
</dbReference>
<dbReference type="InterPro" id="IPR036291">
    <property type="entry name" value="NAD(P)-bd_dom_sf"/>
</dbReference>
<dbReference type="PANTHER" id="PTHR43775:SF51">
    <property type="entry name" value="INACTIVE PHENOLPHTHIOCEROL SYNTHESIS POLYKETIDE SYNTHASE TYPE I PKS1-RELATED"/>
    <property type="match status" value="1"/>
</dbReference>
<name>A0ABW5G4H6_9PSEU</name>
<dbReference type="InterPro" id="IPR014031">
    <property type="entry name" value="Ketoacyl_synth_C"/>
</dbReference>
<dbReference type="InterPro" id="IPR050091">
    <property type="entry name" value="PKS_NRPS_Biosynth_Enz"/>
</dbReference>
<dbReference type="Gene3D" id="3.40.47.10">
    <property type="match status" value="2"/>
</dbReference>
<feature type="region of interest" description="Disordered" evidence="5">
    <location>
        <begin position="58"/>
        <end position="78"/>
    </location>
</feature>
<organism evidence="8 9">
    <name type="scientific">Amycolatopsis pigmentata</name>
    <dbReference type="NCBI Taxonomy" id="450801"/>
    <lineage>
        <taxon>Bacteria</taxon>
        <taxon>Bacillati</taxon>
        <taxon>Actinomycetota</taxon>
        <taxon>Actinomycetes</taxon>
        <taxon>Pseudonocardiales</taxon>
        <taxon>Pseudonocardiaceae</taxon>
        <taxon>Amycolatopsis</taxon>
    </lineage>
</organism>
<dbReference type="SUPFAM" id="SSF53901">
    <property type="entry name" value="Thiolase-like"/>
    <property type="match status" value="2"/>
</dbReference>
<dbReference type="Proteomes" id="UP001597417">
    <property type="component" value="Unassembled WGS sequence"/>
</dbReference>
<dbReference type="SUPFAM" id="SSF51735">
    <property type="entry name" value="NAD(P)-binding Rossmann-fold domains"/>
    <property type="match status" value="2"/>
</dbReference>
<dbReference type="SUPFAM" id="SSF47336">
    <property type="entry name" value="ACP-like"/>
    <property type="match status" value="2"/>
</dbReference>
<dbReference type="InterPro" id="IPR014030">
    <property type="entry name" value="Ketoacyl_synth_N"/>
</dbReference>
<dbReference type="InterPro" id="IPR016039">
    <property type="entry name" value="Thiolase-like"/>
</dbReference>
<dbReference type="PROSITE" id="PS00012">
    <property type="entry name" value="PHOSPHOPANTETHEINE"/>
    <property type="match status" value="2"/>
</dbReference>
<dbReference type="InterPro" id="IPR055123">
    <property type="entry name" value="SpnB-like_Rossmann"/>
</dbReference>
<dbReference type="SMART" id="SM00827">
    <property type="entry name" value="PKS_AT"/>
    <property type="match status" value="2"/>
</dbReference>
<evidence type="ECO:0000256" key="1">
    <source>
        <dbReference type="ARBA" id="ARBA00022450"/>
    </source>
</evidence>
<keyword evidence="4" id="KW-0012">Acyltransferase</keyword>
<evidence type="ECO:0000256" key="5">
    <source>
        <dbReference type="SAM" id="MobiDB-lite"/>
    </source>
</evidence>
<evidence type="ECO:0000259" key="6">
    <source>
        <dbReference type="PROSITE" id="PS50075"/>
    </source>
</evidence>
<reference evidence="9" key="1">
    <citation type="journal article" date="2019" name="Int. J. Syst. Evol. Microbiol.">
        <title>The Global Catalogue of Microorganisms (GCM) 10K type strain sequencing project: providing services to taxonomists for standard genome sequencing and annotation.</title>
        <authorList>
            <consortium name="The Broad Institute Genomics Platform"/>
            <consortium name="The Broad Institute Genome Sequencing Center for Infectious Disease"/>
            <person name="Wu L."/>
            <person name="Ma J."/>
        </authorList>
    </citation>
    <scope>NUCLEOTIDE SEQUENCE [LARGE SCALE GENOMIC DNA]</scope>
    <source>
        <strain evidence="9">CGMCC 4.7645</strain>
    </source>
</reference>
<evidence type="ECO:0000256" key="4">
    <source>
        <dbReference type="ARBA" id="ARBA00023315"/>
    </source>
</evidence>
<dbReference type="Pfam" id="PF02801">
    <property type="entry name" value="Ketoacyl-synt_C"/>
    <property type="match status" value="2"/>
</dbReference>
<dbReference type="RefSeq" id="WP_378270592.1">
    <property type="nucleotide sequence ID" value="NZ_JBHUKR010000023.1"/>
</dbReference>
<accession>A0ABW5G4H6</accession>
<dbReference type="CDD" id="cd00833">
    <property type="entry name" value="PKS"/>
    <property type="match status" value="2"/>
</dbReference>
<dbReference type="SMART" id="SM00825">
    <property type="entry name" value="PKS_KS"/>
    <property type="match status" value="2"/>
</dbReference>
<dbReference type="InterPro" id="IPR016035">
    <property type="entry name" value="Acyl_Trfase/lysoPLipase"/>
</dbReference>
<dbReference type="InterPro" id="IPR009081">
    <property type="entry name" value="PP-bd_ACP"/>
</dbReference>
<dbReference type="Gene3D" id="3.40.50.720">
    <property type="entry name" value="NAD(P)-binding Rossmann-like Domain"/>
    <property type="match status" value="1"/>
</dbReference>
<sequence length="2565" mass="271204">MFQRPKAGVRTCHGDTLPDHAEPTAVIGLSCRLPRAESPAAFWELLCGGENAVRPVPASRWGRDDHAESEVPDSRGSGVHRAGVVEDVALFDPAFFGISPREAISMDPQQRLALELGWEALEDAGIVPADLRGQAVGVFVGAMRSDYAILSLASDPSRIGHHTATGVQLGMIANRLSSFLHTRGPSLTVDTGQSSSLVAVHMACESLRRNESSSALVGGVHLNLSMASAVAAEEMGALSPDGTCYTFDARANGFVRGEGGAFVVLKPLSRAVADGDRVYCVIRGSATNNDGGEEGLGIPGRAGQEAVLRAACEQAGVNPGEVGYVELHGTGTRVGDPVEAAALGAVHGAGRGHRDALLVGSVKTNIGHLEGAAGIVGLVKTALAVRHRLIPASLNFDRPNPAIRFDSWHLRVVTELRQWPRAATAGDRGDGLIAGVSSFGMGGTNCHVVVSDAPPGPPKDIPGREREYELQQTETAVLPWVVSGHTPAATRAQASKLLAYLGERRELGAREAGYALAASRSAFGHRAVVIGGDREDLIGGLSAIAQGKAHHGVVSGRALIPRDGKVAFVFPGQGSQWAGMALELWASSPVFAHWMEACAEALSEWIDQPLAEAVADARSLESSEIVQPVLWAVMVSLAEMWKAAGIRPDAVVGHSQGEIAAACVARSLSLRDGARIVALRARVLTALSGRGAMAVLPMSKHEATSWAGGSSGITVAAMNSPATTVVAGDTSEMDELLARLAQRGISASRVAIDYASHTRQVEAVRAEVLAVLSGVEAGPAEVPFYSTVTGAEMDTHGLDGEYWYANLRQPVLFEQATRELLDAGFNAFVEVSAHPVLTSALGETFETVGADACAIGSLRRQHGGIKRFLHAVAELHVHGMSPDWTAIFPRMPHRGDSHWVDLPTYAFQRRHYWLDRVGADTKVAAVPSGVLPRVADQTDVEAVTGSALRDRLVGLDSARQNDLLTGLVSAETAAVLGLDGDGPLDVTVPFKELGFDSVMMVELRGRVNAVTGLRLPPTSIFDHPSVKALVAHLHRELTPDDEGDRRPVGSDTTLSVEDDPVVIVGMACRFPGGVDSPEGLWRLVASGGEGIGGFPTDRGWDMDGVRDLHGDGGPVGATPRGGFLHDVADFDAAFFGISPNEALAMDPQQRLLLETSWEALERSGIDPLSLPGTRTGVFVGAMDSNYRNLTDRLGSSTAGYALTGAAPSVLSGRLSYSLGVQGPALTVDTACSSSLVALHLAARSLRAGECSIALAAGVTVMATPTIYTDFARLGGLSRDGRCKAFSDTADGTSWSEGVGVLVVERMSVARRQGRRIWAVLRASAMNSDGASNGLTAPNGMSQQRLIRDALGQARLTASDVDVVEAHGTGTALGDPIEAQALLATYGQGRAPGRPLWLGTVKSNLGHTQAAAGIAGVIKMVMAMRYERMPRTLHVDRPSTKIDWTTGDVRLLTESRAWPGDRPRRAAVSSFGISGTNAHVIIEQAPVAQVRADTANTRDRAGGPLPWVVSGRNPGGLRVQAARLLTHLRENEAAGQADVGLSLITTRAMFDHRAVVVGEGRAELLAGLTALARGETVDSLISDLAVTEGKTVFVFPGQGSQWVGMASQLMARSPAFAKSMSECEDALASFVDWSLIDVVTNGGEAVLSRVDVVQPALWAVMVSLAAVWSSFGVTPAAVLGHSQGEIAAACVAGALSLEDGARVVALRSQALKALAGRGGMLSVSLPAEIVQERLERYGGDLSIAVINSPRSVVVSGENKALSGLCTELTAEEVHARRIEVDYASHSGEVDEIEERLLAELAPLRPGRPRIPWYSTVDGTWIDMPVADARYWFRNLRQTVRFAEAVGHLSAEGYRRFVEVSPHPVLVPAMEQTLDPTARAGDIEVTVGGTLARGHGGLDQVLRSVAAFFVSGGKVDWTPAFENSGAEITDLPTYPFERRRFWPVDAVPAGQDGIFQLGWVESDLPRRDGTWPRLVLLIDDSDGGTAVADSAIDGTFQRFANLDALARAWDSLTTPPDAVVTTVSAQAGVGTTDEVHRATAHVLAQLQTWLADDRWADTKLVVATSGAVTGEEEGAVTDLVGAAVWGLVRSAQSEHPDRFVLADFGPRPGLNTDVPVDFAALALGLALDDEPAFAVRDGRLRIPRIATPRWGGVSTRGEQVTAWDPDGTVLITGGVGGVGSILARHLVRHGRARHLLLTSRSGERAAGASELVAELTELGADVRVEACDVGDRAAVARLIAGIGPQHPLTAVIHLAAVFADAMITSIDTEKLDAALRPKVDGGWHLHDLTRELDLSAFLLFSSVADTFGFARLGHYAAGNAYLDALASYRRGIGLPAVAMAWGPWTNQIGMRRGLPDSENQRTVRSGTPPLSVEQGLSLFDAAVTLNRPEVLLTRLDMAAWRDTPGMPSVLRSLAGMPTRSGSGRDSAASATGFAERLAPLDPKQRSLLLLDLVSDQTTAILGRGEPVRPDRTFRSLGLDSLGVIELRNRLAGILRIRLPVSMVYDHPTPESVSAFLLDRLSPSAARAPARDTGQSAPPRSVFMGSESFATATDDELFAFIDRRSQDH</sequence>
<keyword evidence="1" id="KW-0596">Phosphopantetheine</keyword>
<dbReference type="Gene3D" id="3.40.366.10">
    <property type="entry name" value="Malonyl-Coenzyme A Acyl Carrier Protein, domain 2"/>
    <property type="match status" value="2"/>
</dbReference>
<dbReference type="PROSITE" id="PS52004">
    <property type="entry name" value="KS3_2"/>
    <property type="match status" value="2"/>
</dbReference>
<keyword evidence="9" id="KW-1185">Reference proteome</keyword>
<feature type="domain" description="Ketosynthase family 3 (KS3)" evidence="7">
    <location>
        <begin position="1058"/>
        <end position="1483"/>
    </location>
</feature>
<evidence type="ECO:0000313" key="8">
    <source>
        <dbReference type="EMBL" id="MFD2421812.1"/>
    </source>
</evidence>
<dbReference type="InterPro" id="IPR013968">
    <property type="entry name" value="PKS_KR"/>
</dbReference>
<dbReference type="SMART" id="SM00823">
    <property type="entry name" value="PKS_PP"/>
    <property type="match status" value="2"/>
</dbReference>
<dbReference type="InterPro" id="IPR032821">
    <property type="entry name" value="PKS_assoc"/>
</dbReference>
<dbReference type="PANTHER" id="PTHR43775">
    <property type="entry name" value="FATTY ACID SYNTHASE"/>
    <property type="match status" value="1"/>
</dbReference>
<dbReference type="SMART" id="SM00822">
    <property type="entry name" value="PKS_KR"/>
    <property type="match status" value="1"/>
</dbReference>
<dbReference type="SUPFAM" id="SSF52151">
    <property type="entry name" value="FabD/lysophospholipase-like"/>
    <property type="match status" value="2"/>
</dbReference>
<protein>
    <submittedName>
        <fullName evidence="8">SDR family NAD(P)-dependent oxidoreductase</fullName>
    </submittedName>
</protein>
<dbReference type="Pfam" id="PF00109">
    <property type="entry name" value="ketoacyl-synt"/>
    <property type="match status" value="2"/>
</dbReference>
<feature type="domain" description="Carrier" evidence="6">
    <location>
        <begin position="962"/>
        <end position="1037"/>
    </location>
</feature>
<feature type="compositionally biased region" description="Basic and acidic residues" evidence="5">
    <location>
        <begin position="61"/>
        <end position="73"/>
    </location>
</feature>
<dbReference type="Pfam" id="PF00698">
    <property type="entry name" value="Acyl_transf_1"/>
    <property type="match status" value="2"/>
</dbReference>
<keyword evidence="2" id="KW-0597">Phosphoprotein</keyword>
<dbReference type="Gene3D" id="1.10.1200.10">
    <property type="entry name" value="ACP-like"/>
    <property type="match status" value="2"/>
</dbReference>
<evidence type="ECO:0000256" key="2">
    <source>
        <dbReference type="ARBA" id="ARBA00022553"/>
    </source>
</evidence>
<gene>
    <name evidence="8" type="ORF">ACFSXZ_36330</name>
</gene>
<dbReference type="PROSITE" id="PS00606">
    <property type="entry name" value="KS3_1"/>
    <property type="match status" value="1"/>
</dbReference>
<dbReference type="Gene3D" id="3.30.70.3290">
    <property type="match status" value="2"/>
</dbReference>
<evidence type="ECO:0000259" key="7">
    <source>
        <dbReference type="PROSITE" id="PS52004"/>
    </source>
</evidence>